<dbReference type="SUPFAM" id="SSF51445">
    <property type="entry name" value="(Trans)glycosidases"/>
    <property type="match status" value="1"/>
</dbReference>
<evidence type="ECO:0000256" key="3">
    <source>
        <dbReference type="ARBA" id="ARBA00012663"/>
    </source>
</evidence>
<dbReference type="CDD" id="cd06564">
    <property type="entry name" value="GH20_DspB_LnbB-like"/>
    <property type="match status" value="1"/>
</dbReference>
<dbReference type="InterPro" id="IPR015883">
    <property type="entry name" value="Glyco_hydro_20_cat"/>
</dbReference>
<sequence length="723" mass="80027">MVYHRLDYLFAVTILCSVVSSTRLIGIPTLPFNASAGGQYPVSAISSIIVDRAYANHVDESGETLIPPTLHGFAGTFASDLHDIWGLNVSVSVASKPKPHAIYLSISKTLPSSYANGEASSEGYAFEVTTSGITVYGASPLGVWWGTRSLIQQAILSNGSLLLGKSVDSPGWKIRGMMLDAARHYYPPEFVIELCSYMSFFKQNTLQLHLSDNLYNSPSYTREQSLSLYARFRLWSDAPEVEGLAQYKNESYTKKQFKSIQSECVARGITIIPELEAPGHALPIVQWKPELGLADDLSLLNISHSDTISTMKTIWSTFLGWFDSKTVHIGADEYTAEVTEYNRFVNEMAEFIRTNGSKSIRIWGTYPPKPEYDNITTDVSIQHWEFFEDNPLFDYIKNNYSVVNSDDVYYVVNKYSQSYPPVVNVAKTFHGNPAVAGGGPWQPYVFDTSNATNNPKISNKHVLGAITPLWNDFGPNATVYSETYYAWREGIPALADKQWGGDLLEEEFETVLATLHSFIPGQNLARSIPSRSSTIVHYGETSFKETCAGDKDRRRRIRDLSGNNYHASTNCPATSHNTLLISKSCALKTPLASKGRNYVLSLKLYISSVEQDATLISGADSALMLTPTLTLFASGNYYRLKSATLPMKTWVELSIAARGNQTFARVRRDASADVQEEEFRAVLGINGMRLQSAEIAIEAPVAEIRGRGWKGEVGGLMLSSEAE</sequence>
<dbReference type="Pfam" id="PF02838">
    <property type="entry name" value="Glyco_hydro_20b"/>
    <property type="match status" value="1"/>
</dbReference>
<organism evidence="9 10">
    <name type="scientific">Xylaria bambusicola</name>
    <dbReference type="NCBI Taxonomy" id="326684"/>
    <lineage>
        <taxon>Eukaryota</taxon>
        <taxon>Fungi</taxon>
        <taxon>Dikarya</taxon>
        <taxon>Ascomycota</taxon>
        <taxon>Pezizomycotina</taxon>
        <taxon>Sordariomycetes</taxon>
        <taxon>Xylariomycetidae</taxon>
        <taxon>Xylariales</taxon>
        <taxon>Xylariaceae</taxon>
        <taxon>Xylaria</taxon>
    </lineage>
</organism>
<dbReference type="PANTHER" id="PTHR43678:SF1">
    <property type="entry name" value="BETA-N-ACETYLHEXOSAMINIDASE"/>
    <property type="match status" value="1"/>
</dbReference>
<dbReference type="InterPro" id="IPR015882">
    <property type="entry name" value="HEX_bac_N"/>
</dbReference>
<dbReference type="PANTHER" id="PTHR43678">
    <property type="entry name" value="PUTATIVE (AFU_ORTHOLOGUE AFUA_2G00640)-RELATED"/>
    <property type="match status" value="1"/>
</dbReference>
<evidence type="ECO:0000256" key="6">
    <source>
        <dbReference type="PIRSR" id="PIRSR625705-1"/>
    </source>
</evidence>
<comment type="caution">
    <text evidence="9">The sequence shown here is derived from an EMBL/GenBank/DDBJ whole genome shotgun (WGS) entry which is preliminary data.</text>
</comment>
<keyword evidence="5" id="KW-0326">Glycosidase</keyword>
<reference evidence="9 10" key="1">
    <citation type="submission" date="2023-10" db="EMBL/GenBank/DDBJ databases">
        <title>Draft genome sequence of Xylaria bambusicola isolate GMP-LS, the root and basal stem rot pathogen of sugarcane in Indonesia.</title>
        <authorList>
            <person name="Selvaraj P."/>
            <person name="Muralishankar V."/>
            <person name="Muruganantham S."/>
            <person name="Sp S."/>
            <person name="Haryani S."/>
            <person name="Lau K.J.X."/>
            <person name="Naqvi N.I."/>
        </authorList>
    </citation>
    <scope>NUCLEOTIDE SEQUENCE [LARGE SCALE GENOMIC DNA]</scope>
    <source>
        <strain evidence="9">GMP-LS</strain>
    </source>
</reference>
<dbReference type="EC" id="3.2.1.52" evidence="3"/>
<dbReference type="InterPro" id="IPR029018">
    <property type="entry name" value="Hex-like_dom2"/>
</dbReference>
<keyword evidence="10" id="KW-1185">Reference proteome</keyword>
<dbReference type="Gene3D" id="3.20.20.80">
    <property type="entry name" value="Glycosidases"/>
    <property type="match status" value="1"/>
</dbReference>
<dbReference type="Gene3D" id="3.30.379.10">
    <property type="entry name" value="Chitobiase/beta-hexosaminidase domain 2-like"/>
    <property type="match status" value="1"/>
</dbReference>
<gene>
    <name evidence="9" type="ORF">RRF57_007652</name>
</gene>
<dbReference type="SUPFAM" id="SSF55545">
    <property type="entry name" value="beta-N-acetylhexosaminidase-like domain"/>
    <property type="match status" value="1"/>
</dbReference>
<evidence type="ECO:0000256" key="5">
    <source>
        <dbReference type="ARBA" id="ARBA00023295"/>
    </source>
</evidence>
<dbReference type="GO" id="GO:0004563">
    <property type="term" value="F:beta-N-acetylhexosaminidase activity"/>
    <property type="evidence" value="ECO:0007669"/>
    <property type="project" value="UniProtKB-EC"/>
</dbReference>
<evidence type="ECO:0000313" key="10">
    <source>
        <dbReference type="Proteomes" id="UP001305414"/>
    </source>
</evidence>
<feature type="domain" description="Glycoside hydrolase family 20 catalytic" evidence="7">
    <location>
        <begin position="174"/>
        <end position="485"/>
    </location>
</feature>
<dbReference type="EMBL" id="JAWHQM010000022">
    <property type="protein sequence ID" value="KAK5631938.1"/>
    <property type="molecule type" value="Genomic_DNA"/>
</dbReference>
<dbReference type="PRINTS" id="PR00738">
    <property type="entry name" value="GLHYDRLASE20"/>
</dbReference>
<feature type="active site" description="Proton donor" evidence="6">
    <location>
        <position position="333"/>
    </location>
</feature>
<feature type="domain" description="Beta-hexosaminidase bacterial type N-terminal" evidence="8">
    <location>
        <begin position="74"/>
        <end position="152"/>
    </location>
</feature>
<dbReference type="InterPro" id="IPR025705">
    <property type="entry name" value="Beta_hexosaminidase_sua/sub"/>
</dbReference>
<dbReference type="InterPro" id="IPR052764">
    <property type="entry name" value="GH20_Enzymes"/>
</dbReference>
<evidence type="ECO:0000256" key="4">
    <source>
        <dbReference type="ARBA" id="ARBA00022801"/>
    </source>
</evidence>
<evidence type="ECO:0000256" key="2">
    <source>
        <dbReference type="ARBA" id="ARBA00006285"/>
    </source>
</evidence>
<name>A0AAN7USC2_9PEZI</name>
<dbReference type="Proteomes" id="UP001305414">
    <property type="component" value="Unassembled WGS sequence"/>
</dbReference>
<keyword evidence="4" id="KW-0378">Hydrolase</keyword>
<dbReference type="AlphaFoldDB" id="A0AAN7USC2"/>
<comment type="similarity">
    <text evidence="2">Belongs to the glycosyl hydrolase 20 family.</text>
</comment>
<accession>A0AAN7USC2</accession>
<comment type="catalytic activity">
    <reaction evidence="1">
        <text>Hydrolysis of terminal non-reducing N-acetyl-D-hexosamine residues in N-acetyl-beta-D-hexosaminides.</text>
        <dbReference type="EC" id="3.2.1.52"/>
    </reaction>
</comment>
<proteinExistence type="inferred from homology"/>
<evidence type="ECO:0000256" key="1">
    <source>
        <dbReference type="ARBA" id="ARBA00001231"/>
    </source>
</evidence>
<evidence type="ECO:0000313" key="9">
    <source>
        <dbReference type="EMBL" id="KAK5631938.1"/>
    </source>
</evidence>
<dbReference type="Pfam" id="PF00728">
    <property type="entry name" value="Glyco_hydro_20"/>
    <property type="match status" value="1"/>
</dbReference>
<dbReference type="GO" id="GO:0005975">
    <property type="term" value="P:carbohydrate metabolic process"/>
    <property type="evidence" value="ECO:0007669"/>
    <property type="project" value="InterPro"/>
</dbReference>
<evidence type="ECO:0000259" key="8">
    <source>
        <dbReference type="Pfam" id="PF02838"/>
    </source>
</evidence>
<dbReference type="InterPro" id="IPR017853">
    <property type="entry name" value="GH"/>
</dbReference>
<protein>
    <recommendedName>
        <fullName evidence="3">beta-N-acetylhexosaminidase</fullName>
        <ecNumber evidence="3">3.2.1.52</ecNumber>
    </recommendedName>
</protein>
<evidence type="ECO:0000259" key="7">
    <source>
        <dbReference type="Pfam" id="PF00728"/>
    </source>
</evidence>